<gene>
    <name evidence="1" type="ORF">GCM10011396_33360</name>
</gene>
<keyword evidence="2" id="KW-1185">Reference proteome</keyword>
<reference evidence="1" key="1">
    <citation type="journal article" date="2014" name="Int. J. Syst. Evol. Microbiol.">
        <title>Complete genome sequence of Corynebacterium casei LMG S-19264T (=DSM 44701T), isolated from a smear-ripened cheese.</title>
        <authorList>
            <consortium name="US DOE Joint Genome Institute (JGI-PGF)"/>
            <person name="Walter F."/>
            <person name="Albersmeier A."/>
            <person name="Kalinowski J."/>
            <person name="Ruckert C."/>
        </authorList>
    </citation>
    <scope>NUCLEOTIDE SEQUENCE</scope>
    <source>
        <strain evidence="1">CGMCC 1.10998</strain>
    </source>
</reference>
<comment type="caution">
    <text evidence="1">The sequence shown here is derived from an EMBL/GenBank/DDBJ whole genome shotgun (WGS) entry which is preliminary data.</text>
</comment>
<protein>
    <submittedName>
        <fullName evidence="1">Uncharacterized protein</fullName>
    </submittedName>
</protein>
<dbReference type="Proteomes" id="UP000637423">
    <property type="component" value="Unassembled WGS sequence"/>
</dbReference>
<evidence type="ECO:0000313" key="2">
    <source>
        <dbReference type="Proteomes" id="UP000637423"/>
    </source>
</evidence>
<dbReference type="EMBL" id="BMED01000003">
    <property type="protein sequence ID" value="GGC83288.1"/>
    <property type="molecule type" value="Genomic_DNA"/>
</dbReference>
<accession>A0A916UQG4</accession>
<evidence type="ECO:0000313" key="1">
    <source>
        <dbReference type="EMBL" id="GGC83288.1"/>
    </source>
</evidence>
<reference evidence="1" key="2">
    <citation type="submission" date="2020-09" db="EMBL/GenBank/DDBJ databases">
        <authorList>
            <person name="Sun Q."/>
            <person name="Zhou Y."/>
        </authorList>
    </citation>
    <scope>NUCLEOTIDE SEQUENCE</scope>
    <source>
        <strain evidence="1">CGMCC 1.10998</strain>
    </source>
</reference>
<proteinExistence type="predicted"/>
<dbReference type="AlphaFoldDB" id="A0A916UQG4"/>
<sequence length="46" mass="5313">MSHVLKVIWMAAKETPRGFFAPVIGAVKGILEEFRRLEKDRESKKI</sequence>
<name>A0A916UQG4_9BURK</name>
<dbReference type="RefSeq" id="WP_188567221.1">
    <property type="nucleotide sequence ID" value="NZ_BMED01000003.1"/>
</dbReference>
<organism evidence="1 2">
    <name type="scientific">Undibacterium terreum</name>
    <dbReference type="NCBI Taxonomy" id="1224302"/>
    <lineage>
        <taxon>Bacteria</taxon>
        <taxon>Pseudomonadati</taxon>
        <taxon>Pseudomonadota</taxon>
        <taxon>Betaproteobacteria</taxon>
        <taxon>Burkholderiales</taxon>
        <taxon>Oxalobacteraceae</taxon>
        <taxon>Undibacterium</taxon>
    </lineage>
</organism>